<evidence type="ECO:0000256" key="1">
    <source>
        <dbReference type="SAM" id="MobiDB-lite"/>
    </source>
</evidence>
<accession>C0P9I3</accession>
<dbReference type="AlphaFoldDB" id="C0P9I3"/>
<evidence type="ECO:0000313" key="2">
    <source>
        <dbReference type="EMBL" id="ACN30828.1"/>
    </source>
</evidence>
<reference evidence="2" key="1">
    <citation type="journal article" date="2009" name="PLoS Genet.">
        <title>Sequencing, mapping, and analysis of 27,455 maize full-length cDNAs.</title>
        <authorList>
            <person name="Soderlund C."/>
            <person name="Descour A."/>
            <person name="Kudrna D."/>
            <person name="Bomhoff M."/>
            <person name="Boyd L."/>
            <person name="Currie J."/>
            <person name="Angelova A."/>
            <person name="Collura K."/>
            <person name="Wissotski M."/>
            <person name="Ashley E."/>
            <person name="Morrow D."/>
            <person name="Fernandes J."/>
            <person name="Walbot V."/>
            <person name="Yu Y."/>
        </authorList>
    </citation>
    <scope>NUCLEOTIDE SEQUENCE</scope>
    <source>
        <strain evidence="2">B73</strain>
    </source>
</reference>
<organism evidence="2">
    <name type="scientific">Zea mays</name>
    <name type="common">Maize</name>
    <dbReference type="NCBI Taxonomy" id="4577"/>
    <lineage>
        <taxon>Eukaryota</taxon>
        <taxon>Viridiplantae</taxon>
        <taxon>Streptophyta</taxon>
        <taxon>Embryophyta</taxon>
        <taxon>Tracheophyta</taxon>
        <taxon>Spermatophyta</taxon>
        <taxon>Magnoliopsida</taxon>
        <taxon>Liliopsida</taxon>
        <taxon>Poales</taxon>
        <taxon>Poaceae</taxon>
        <taxon>PACMAD clade</taxon>
        <taxon>Panicoideae</taxon>
        <taxon>Andropogonodae</taxon>
        <taxon>Andropogoneae</taxon>
        <taxon>Tripsacinae</taxon>
        <taxon>Zea</taxon>
    </lineage>
</organism>
<sequence length="132" mass="14719">MHCTRMYTGSTQIDDDRHRSDVDDPEGVAVLDDDVVHVDGGEPGEVGGEGDEVEGAALVELVQRRVLVVALPAQRAQLRLQLRVRPHHLPARRVHQRLPPPHRRLAAHRRAVLHQAHHAVLEHPHARHAIAS</sequence>
<proteinExistence type="evidence at transcript level"/>
<protein>
    <submittedName>
        <fullName evidence="2">Uncharacterized protein</fullName>
    </submittedName>
</protein>
<name>C0P9I3_MAIZE</name>
<dbReference type="EMBL" id="BT064952">
    <property type="protein sequence ID" value="ACN30828.1"/>
    <property type="molecule type" value="mRNA"/>
</dbReference>
<feature type="region of interest" description="Disordered" evidence="1">
    <location>
        <begin position="1"/>
        <end position="22"/>
    </location>
</feature>
<reference evidence="2" key="2">
    <citation type="submission" date="2012-06" db="EMBL/GenBank/DDBJ databases">
        <authorList>
            <person name="Yu Y."/>
            <person name="Currie J."/>
            <person name="Lomeli R."/>
            <person name="Angelova A."/>
            <person name="Collura K."/>
            <person name="Wissotski M."/>
            <person name="Campos D."/>
            <person name="Kudrna D."/>
            <person name="Golser W."/>
            <person name="Ashely E."/>
            <person name="Descour A."/>
            <person name="Fernandes J."/>
            <person name="Soderlund C."/>
            <person name="Walbot V."/>
        </authorList>
    </citation>
    <scope>NUCLEOTIDE SEQUENCE</scope>
    <source>
        <strain evidence="2">B73</strain>
    </source>
</reference>